<evidence type="ECO:0008006" key="5">
    <source>
        <dbReference type="Google" id="ProtNLM"/>
    </source>
</evidence>
<keyword evidence="4" id="KW-1185">Reference proteome</keyword>
<comment type="caution">
    <text evidence="3">The sequence shown here is derived from an EMBL/GenBank/DDBJ whole genome shotgun (WGS) entry which is preliminary data.</text>
</comment>
<evidence type="ECO:0000313" key="4">
    <source>
        <dbReference type="Proteomes" id="UP000474567"/>
    </source>
</evidence>
<name>A0ABM8KDG6_9FLAO</name>
<gene>
    <name evidence="3" type="ORF">FLACOL7796_00282</name>
</gene>
<protein>
    <recommendedName>
        <fullName evidence="5">Lipoprotein</fullName>
    </recommendedName>
</protein>
<dbReference type="EMBL" id="CADCST010000049">
    <property type="protein sequence ID" value="CAA9194763.1"/>
    <property type="molecule type" value="Genomic_DNA"/>
</dbReference>
<feature type="chain" id="PRO_5045471623" description="Lipoprotein" evidence="2">
    <location>
        <begin position="22"/>
        <end position="137"/>
    </location>
</feature>
<reference evidence="3 4" key="1">
    <citation type="submission" date="2020-02" db="EMBL/GenBank/DDBJ databases">
        <authorList>
            <person name="Criscuolo A."/>
        </authorList>
    </citation>
    <scope>NUCLEOTIDE SEQUENCE [LARGE SCALE GENOMIC DNA]</scope>
    <source>
        <strain evidence="3">CECT7796</strain>
    </source>
</reference>
<accession>A0ABM8KDG6</accession>
<keyword evidence="2" id="KW-0732">Signal</keyword>
<proteinExistence type="predicted"/>
<feature type="signal peptide" evidence="2">
    <location>
        <begin position="1"/>
        <end position="21"/>
    </location>
</feature>
<sequence length="137" mass="15281">MKKISLLLLLFVLNSCSTNYYFVNIDEDTPIFTSENGKESVTIIPKGSGAYINRSDKKARKIKWQNFKGWAINPIYNNSSFSSNSNSNYSDNNNSSGNSYTKSSTRSSSGGSVQVKGYTRKNGTYVAPHTRSAPRRR</sequence>
<evidence type="ECO:0000313" key="3">
    <source>
        <dbReference type="EMBL" id="CAA9194763.1"/>
    </source>
</evidence>
<feature type="compositionally biased region" description="Low complexity" evidence="1">
    <location>
        <begin position="83"/>
        <end position="112"/>
    </location>
</feature>
<organism evidence="3 4">
    <name type="scientific">Flavobacterium collinsii</name>
    <dbReference type="NCBI Taxonomy" id="1114861"/>
    <lineage>
        <taxon>Bacteria</taxon>
        <taxon>Pseudomonadati</taxon>
        <taxon>Bacteroidota</taxon>
        <taxon>Flavobacteriia</taxon>
        <taxon>Flavobacteriales</taxon>
        <taxon>Flavobacteriaceae</taxon>
        <taxon>Flavobacterium</taxon>
    </lineage>
</organism>
<dbReference type="RefSeq" id="WP_173964292.1">
    <property type="nucleotide sequence ID" value="NZ_CADCST010000049.1"/>
</dbReference>
<evidence type="ECO:0000256" key="1">
    <source>
        <dbReference type="SAM" id="MobiDB-lite"/>
    </source>
</evidence>
<feature type="region of interest" description="Disordered" evidence="1">
    <location>
        <begin position="83"/>
        <end position="137"/>
    </location>
</feature>
<evidence type="ECO:0000256" key="2">
    <source>
        <dbReference type="SAM" id="SignalP"/>
    </source>
</evidence>
<dbReference type="Proteomes" id="UP000474567">
    <property type="component" value="Unassembled WGS sequence"/>
</dbReference>